<feature type="domain" description="Alpha-macroglobulin receptor-binding" evidence="3">
    <location>
        <begin position="65"/>
        <end position="137"/>
    </location>
</feature>
<sequence>LKDISGDVIVRGIGSGVAMVSLKVDYNMQEPGGDDAFNLVVVVSDIDQNRISLAACGSYLGEGSSGMSVMQVGLPSGFFAKEDDLLNMVGVTPGLKRFDADGSKVVFYFDEILNKTQTCVTVGMSRSEALLTVNQLL</sequence>
<feature type="non-terminal residue" evidence="5">
    <location>
        <position position="1"/>
    </location>
</feature>
<gene>
    <name evidence="5" type="primary">LOC102803270</name>
</gene>
<keyword evidence="2" id="KW-0882">Thioester bond</keyword>
<protein>
    <submittedName>
        <fullName evidence="5">CD109 antigen-like</fullName>
    </submittedName>
</protein>
<organism evidence="4 5">
    <name type="scientific">Saccoglossus kowalevskii</name>
    <name type="common">Acorn worm</name>
    <dbReference type="NCBI Taxonomy" id="10224"/>
    <lineage>
        <taxon>Eukaryota</taxon>
        <taxon>Metazoa</taxon>
        <taxon>Hemichordata</taxon>
        <taxon>Enteropneusta</taxon>
        <taxon>Harrimaniidae</taxon>
        <taxon>Saccoglossus</taxon>
    </lineage>
</organism>
<evidence type="ECO:0000256" key="2">
    <source>
        <dbReference type="ARBA" id="ARBA00022966"/>
    </source>
</evidence>
<evidence type="ECO:0000256" key="1">
    <source>
        <dbReference type="ARBA" id="ARBA00022729"/>
    </source>
</evidence>
<name>A0ABM0MLK7_SACKO</name>
<dbReference type="RefSeq" id="XP_006820898.1">
    <property type="nucleotide sequence ID" value="XM_006820835.1"/>
</dbReference>
<dbReference type="InterPro" id="IPR036595">
    <property type="entry name" value="A-macroglobulin_rcpt-bd_sf"/>
</dbReference>
<dbReference type="Proteomes" id="UP000694865">
    <property type="component" value="Unplaced"/>
</dbReference>
<evidence type="ECO:0000313" key="5">
    <source>
        <dbReference type="RefSeq" id="XP_006820898.1"/>
    </source>
</evidence>
<proteinExistence type="predicted"/>
<reference evidence="5" key="1">
    <citation type="submission" date="2025-08" db="UniProtKB">
        <authorList>
            <consortium name="RefSeq"/>
        </authorList>
    </citation>
    <scope>IDENTIFICATION</scope>
    <source>
        <tissue evidence="5">Testes</tissue>
    </source>
</reference>
<evidence type="ECO:0000313" key="4">
    <source>
        <dbReference type="Proteomes" id="UP000694865"/>
    </source>
</evidence>
<keyword evidence="1" id="KW-0732">Signal</keyword>
<dbReference type="SUPFAM" id="SSF49410">
    <property type="entry name" value="Alpha-macroglobulin receptor domain"/>
    <property type="match status" value="1"/>
</dbReference>
<dbReference type="GeneID" id="102803270"/>
<dbReference type="Pfam" id="PF07677">
    <property type="entry name" value="A2M_recep"/>
    <property type="match status" value="1"/>
</dbReference>
<dbReference type="InterPro" id="IPR050473">
    <property type="entry name" value="A2M/Complement_sys"/>
</dbReference>
<dbReference type="PANTHER" id="PTHR11412:SF136">
    <property type="entry name" value="CD109 ANTIGEN"/>
    <property type="match status" value="1"/>
</dbReference>
<dbReference type="Gene3D" id="2.60.120.1540">
    <property type="match status" value="1"/>
</dbReference>
<keyword evidence="4" id="KW-1185">Reference proteome</keyword>
<dbReference type="SMART" id="SM01361">
    <property type="entry name" value="A2M_recep"/>
    <property type="match status" value="1"/>
</dbReference>
<dbReference type="Gene3D" id="2.60.40.690">
    <property type="entry name" value="Alpha-macroglobulin, receptor-binding domain"/>
    <property type="match status" value="1"/>
</dbReference>
<evidence type="ECO:0000259" key="3">
    <source>
        <dbReference type="SMART" id="SM01361"/>
    </source>
</evidence>
<accession>A0ABM0MLK7</accession>
<dbReference type="InterPro" id="IPR009048">
    <property type="entry name" value="A-macroglobulin_rcpt-bd"/>
</dbReference>
<dbReference type="PANTHER" id="PTHR11412">
    <property type="entry name" value="MACROGLOBULIN / COMPLEMENT"/>
    <property type="match status" value="1"/>
</dbReference>